<sequence>MEGKLLGIGLAFLLLPRCVCDLGMASVWLAGNGMRWKAEKQRCVLYRCTVGTLVKNWWDGDTMLSRAFIRDTV</sequence>
<keyword evidence="1" id="KW-0732">Signal</keyword>
<evidence type="ECO:0000313" key="3">
    <source>
        <dbReference type="Proteomes" id="UP000240760"/>
    </source>
</evidence>
<proteinExistence type="predicted"/>
<organism evidence="2 3">
    <name type="scientific">Trichoderma longibrachiatum ATCC 18648</name>
    <dbReference type="NCBI Taxonomy" id="983965"/>
    <lineage>
        <taxon>Eukaryota</taxon>
        <taxon>Fungi</taxon>
        <taxon>Dikarya</taxon>
        <taxon>Ascomycota</taxon>
        <taxon>Pezizomycotina</taxon>
        <taxon>Sordariomycetes</taxon>
        <taxon>Hypocreomycetidae</taxon>
        <taxon>Hypocreales</taxon>
        <taxon>Hypocreaceae</taxon>
        <taxon>Trichoderma</taxon>
    </lineage>
</organism>
<protein>
    <recommendedName>
        <fullName evidence="4">Secreted protein</fullName>
    </recommendedName>
</protein>
<dbReference type="Proteomes" id="UP000240760">
    <property type="component" value="Unassembled WGS sequence"/>
</dbReference>
<dbReference type="AlphaFoldDB" id="A0A2T4CFX8"/>
<feature type="chain" id="PRO_5015625093" description="Secreted protein" evidence="1">
    <location>
        <begin position="21"/>
        <end position="73"/>
    </location>
</feature>
<feature type="signal peptide" evidence="1">
    <location>
        <begin position="1"/>
        <end position="20"/>
    </location>
</feature>
<dbReference type="EMBL" id="KZ679127">
    <property type="protein sequence ID" value="PTB80438.1"/>
    <property type="molecule type" value="Genomic_DNA"/>
</dbReference>
<keyword evidence="3" id="KW-1185">Reference proteome</keyword>
<reference evidence="2 3" key="1">
    <citation type="submission" date="2016-07" db="EMBL/GenBank/DDBJ databases">
        <title>Multiple horizontal gene transfer events from other fungi enriched the ability of initially mycotrophic Trichoderma (Ascomycota) to feed on dead plant biomass.</title>
        <authorList>
            <consortium name="DOE Joint Genome Institute"/>
            <person name="Aerts A."/>
            <person name="Atanasova L."/>
            <person name="Chenthamara K."/>
            <person name="Zhang J."/>
            <person name="Grujic M."/>
            <person name="Henrissat B."/>
            <person name="Kuo A."/>
            <person name="Salamov A."/>
            <person name="Lipzen A."/>
            <person name="Labutti K."/>
            <person name="Barry K."/>
            <person name="Miao Y."/>
            <person name="Rahimi M.J."/>
            <person name="Shen Q."/>
            <person name="Grigoriev I.V."/>
            <person name="Kubicek C.P."/>
            <person name="Druzhinina I.S."/>
        </authorList>
    </citation>
    <scope>NUCLEOTIDE SEQUENCE [LARGE SCALE GENOMIC DNA]</scope>
    <source>
        <strain evidence="2 3">ATCC 18648</strain>
    </source>
</reference>
<evidence type="ECO:0000313" key="2">
    <source>
        <dbReference type="EMBL" id="PTB80438.1"/>
    </source>
</evidence>
<accession>A0A2T4CFX8</accession>
<name>A0A2T4CFX8_TRILO</name>
<evidence type="ECO:0008006" key="4">
    <source>
        <dbReference type="Google" id="ProtNLM"/>
    </source>
</evidence>
<evidence type="ECO:0000256" key="1">
    <source>
        <dbReference type="SAM" id="SignalP"/>
    </source>
</evidence>
<gene>
    <name evidence="2" type="ORF">M440DRAFT_1397796</name>
</gene>